<gene>
    <name evidence="14" type="ORF">H6P81_020972</name>
</gene>
<dbReference type="PANTHER" id="PTHR36486">
    <property type="entry name" value="OS01G0977800 PROTEIN"/>
    <property type="match status" value="1"/>
</dbReference>
<comment type="similarity">
    <text evidence="10">Belongs to the G-alpha family. XLG subfamily.</text>
</comment>
<dbReference type="PROSITE" id="PS51882">
    <property type="entry name" value="G_ALPHA"/>
    <property type="match status" value="1"/>
</dbReference>
<dbReference type="PANTHER" id="PTHR36486:SF4">
    <property type="entry name" value="PH DOMAIN-CONTAINING PROTEIN"/>
    <property type="match status" value="1"/>
</dbReference>
<keyword evidence="8" id="KW-0807">Transducer</keyword>
<dbReference type="Proteomes" id="UP000825729">
    <property type="component" value="Unassembled WGS sequence"/>
</dbReference>
<comment type="caution">
    <text evidence="14">The sequence shown here is derived from an EMBL/GenBank/DDBJ whole genome shotgun (WGS) entry which is preliminary data.</text>
</comment>
<dbReference type="GO" id="GO:0003924">
    <property type="term" value="F:GTPase activity"/>
    <property type="evidence" value="ECO:0007669"/>
    <property type="project" value="InterPro"/>
</dbReference>
<evidence type="ECO:0000256" key="2">
    <source>
        <dbReference type="ARBA" id="ARBA00022723"/>
    </source>
</evidence>
<organism evidence="14 15">
    <name type="scientific">Aristolochia fimbriata</name>
    <name type="common">White veined hardy Dutchman's pipe vine</name>
    <dbReference type="NCBI Taxonomy" id="158543"/>
    <lineage>
        <taxon>Eukaryota</taxon>
        <taxon>Viridiplantae</taxon>
        <taxon>Streptophyta</taxon>
        <taxon>Embryophyta</taxon>
        <taxon>Tracheophyta</taxon>
        <taxon>Spermatophyta</taxon>
        <taxon>Magnoliopsida</taxon>
        <taxon>Magnoliidae</taxon>
        <taxon>Piperales</taxon>
        <taxon>Aristolochiaceae</taxon>
        <taxon>Aristolochia</taxon>
    </lineage>
</organism>
<keyword evidence="9" id="KW-0539">Nucleus</keyword>
<keyword evidence="7 11" id="KW-0342">GTP-binding</keyword>
<dbReference type="GO" id="GO:0005634">
    <property type="term" value="C:nucleus"/>
    <property type="evidence" value="ECO:0007669"/>
    <property type="project" value="UniProtKB-SubCell"/>
</dbReference>
<dbReference type="SMART" id="SM00275">
    <property type="entry name" value="G_alpha"/>
    <property type="match status" value="1"/>
</dbReference>
<dbReference type="CDD" id="cd00066">
    <property type="entry name" value="G-alpha"/>
    <property type="match status" value="1"/>
</dbReference>
<dbReference type="SUPFAM" id="SSF47895">
    <property type="entry name" value="Transducin (alpha subunit), insertion domain"/>
    <property type="match status" value="1"/>
</dbReference>
<dbReference type="Pfam" id="PF00503">
    <property type="entry name" value="G-alpha"/>
    <property type="match status" value="1"/>
</dbReference>
<dbReference type="Gene3D" id="3.40.50.300">
    <property type="entry name" value="P-loop containing nucleotide triphosphate hydrolases"/>
    <property type="match status" value="1"/>
</dbReference>
<keyword evidence="4" id="KW-0863">Zinc-finger</keyword>
<evidence type="ECO:0000256" key="12">
    <source>
        <dbReference type="PIRSR" id="PIRSR601019-2"/>
    </source>
</evidence>
<dbReference type="PRINTS" id="PR00318">
    <property type="entry name" value="GPROTEINA"/>
</dbReference>
<evidence type="ECO:0000256" key="3">
    <source>
        <dbReference type="ARBA" id="ARBA00022741"/>
    </source>
</evidence>
<dbReference type="GO" id="GO:0007186">
    <property type="term" value="P:G protein-coupled receptor signaling pathway"/>
    <property type="evidence" value="ECO:0007669"/>
    <property type="project" value="InterPro"/>
</dbReference>
<sequence>MAKLLRRMPPAEAAFPASEDEDEYSFAVEYNGPPIAYEIPRAVPIDIESIPTAAVVVPTAFGDRLTLPVIQPLPSPDPRKTLLDNGVPDVESVVSPTSVIAFEEGVTNAHDPDLSGDGSNVSSAEICGADAIASLNIDDRVSEMGNQTEEVGVMELPNTLDQSGKLSIGSLGGQDTGASRTPEQSEEFGSLGGTSFSSRQDESRRLSSRSGSSDALLSSKVFKESVDFSNDTNPPDWISTESVLSSRSLSSEYSSHKASENCDSRHASNVKRASLVTFCDSEGRDTVDASINEDEAESIQGRKESYWKVKKGACYRCLKGNRFTEKEACFVCNAKYCSNCVLRAMGSMPEGRKCLTCIGYPIEESKRESLGKCSRLLKKLLSSLETQQVMKAEKSCEMNQLQPDNIFVNGKQLCHEEMAILRSCPNPPSKLKPGSYWYDKVSGFWGKEGNKPCKIISPHLNVGGVLMPDASSGNTGVFINNREITKSEYRMLQWAGVQCAGNPHFWLDADGSYQEEGQKNIRGNIWGKARTKLICSVLSLPVPSKLGNACGDELANQTGTAIPEYLEQRILQKFLLVGACGSGTSTIFKQARFLYRTVPYSDEEVEDIKCKIQSSVYKYLGILLEGRERFEEECLMEARKNRMNQLPADQGNDNREENHTLYSISPRLKSFSDWYLKVMASGNLEAIFPAATREYAPSVEELWKDTAIQSTYSRRSELQAMPTHASYFLEQVVDIAKMEYEPSNADILRAEGVTPANGLACTDFTFPCSPYDDIDDNDDQHDPLLRYQLIRVHAKGLGENCKWLEMFEDIRIVIFCVALSDYDEFSDEGSGTSQNKMLLNKKMFESIVTHQTFEQMDFLLVLNKFDLLEEKVGRVPLSVCDWFDDFKPVISRHNNSGSKSNSLNETSMGQRAFHYIAAKFKRLFYSLTGRKLYVCQTNGLEATSVDLALKFAREIIKWEEEKTFFVAENSVFSTEDSSFSH</sequence>
<evidence type="ECO:0000256" key="11">
    <source>
        <dbReference type="PIRSR" id="PIRSR601019-1"/>
    </source>
</evidence>
<evidence type="ECO:0000256" key="13">
    <source>
        <dbReference type="SAM" id="MobiDB-lite"/>
    </source>
</evidence>
<feature type="binding site" evidence="12">
    <location>
        <position position="585"/>
    </location>
    <ligand>
        <name>Mg(2+)</name>
        <dbReference type="ChEBI" id="CHEBI:18420"/>
    </ligand>
</feature>
<dbReference type="AlphaFoldDB" id="A0AAV7DYZ7"/>
<comment type="subcellular location">
    <subcellularLocation>
        <location evidence="1">Nucleus</location>
    </subcellularLocation>
</comment>
<evidence type="ECO:0000256" key="8">
    <source>
        <dbReference type="ARBA" id="ARBA00023224"/>
    </source>
</evidence>
<evidence type="ECO:0000256" key="5">
    <source>
        <dbReference type="ARBA" id="ARBA00022833"/>
    </source>
</evidence>
<reference evidence="14 15" key="1">
    <citation type="submission" date="2021-07" db="EMBL/GenBank/DDBJ databases">
        <title>The Aristolochia fimbriata genome: insights into angiosperm evolution, floral development and chemical biosynthesis.</title>
        <authorList>
            <person name="Jiao Y."/>
        </authorList>
    </citation>
    <scope>NUCLEOTIDE SEQUENCE [LARGE SCALE GENOMIC DNA]</scope>
    <source>
        <strain evidence="14">IBCAS-2021</strain>
        <tissue evidence="14">Leaf</tissue>
    </source>
</reference>
<keyword evidence="2 12" id="KW-0479">Metal-binding</keyword>
<dbReference type="Gene3D" id="1.10.400.10">
    <property type="entry name" value="GI Alpha 1, domain 2-like"/>
    <property type="match status" value="1"/>
</dbReference>
<evidence type="ECO:0000256" key="7">
    <source>
        <dbReference type="ARBA" id="ARBA00023134"/>
    </source>
</evidence>
<dbReference type="InterPro" id="IPR011025">
    <property type="entry name" value="GproteinA_insert"/>
</dbReference>
<name>A0AAV7DYZ7_ARIFI</name>
<evidence type="ECO:0000313" key="15">
    <source>
        <dbReference type="Proteomes" id="UP000825729"/>
    </source>
</evidence>
<dbReference type="FunFam" id="1.10.400.10:FF:000005">
    <property type="entry name" value="Extra-large guanine nucleotide-binding protein 3"/>
    <property type="match status" value="1"/>
</dbReference>
<evidence type="ECO:0000313" key="14">
    <source>
        <dbReference type="EMBL" id="KAG9440807.1"/>
    </source>
</evidence>
<keyword evidence="12" id="KW-0460">Magnesium</keyword>
<feature type="region of interest" description="Disordered" evidence="13">
    <location>
        <begin position="155"/>
        <end position="211"/>
    </location>
</feature>
<keyword evidence="6" id="KW-0106">Calcium</keyword>
<keyword evidence="5" id="KW-0862">Zinc</keyword>
<keyword evidence="3 11" id="KW-0547">Nucleotide-binding</keyword>
<evidence type="ECO:0000256" key="9">
    <source>
        <dbReference type="ARBA" id="ARBA00023242"/>
    </source>
</evidence>
<dbReference type="EMBL" id="JAINDJ010000008">
    <property type="protein sequence ID" value="KAG9440807.1"/>
    <property type="molecule type" value="Genomic_DNA"/>
</dbReference>
<dbReference type="SUPFAM" id="SSF52540">
    <property type="entry name" value="P-loop containing nucleoside triphosphate hydrolases"/>
    <property type="match status" value="1"/>
</dbReference>
<dbReference type="FunFam" id="3.40.50.300:FF:000720">
    <property type="entry name" value="Guanine nucleotide-binding protein G(k) subunit alpha"/>
    <property type="match status" value="1"/>
</dbReference>
<dbReference type="InterPro" id="IPR053057">
    <property type="entry name" value="XLG_GTP-binding"/>
</dbReference>
<evidence type="ECO:0000256" key="6">
    <source>
        <dbReference type="ARBA" id="ARBA00022837"/>
    </source>
</evidence>
<dbReference type="InterPro" id="IPR027417">
    <property type="entry name" value="P-loop_NTPase"/>
</dbReference>
<evidence type="ECO:0000256" key="4">
    <source>
        <dbReference type="ARBA" id="ARBA00022771"/>
    </source>
</evidence>
<dbReference type="GO" id="GO:0005525">
    <property type="term" value="F:GTP binding"/>
    <property type="evidence" value="ECO:0007669"/>
    <property type="project" value="UniProtKB-KW"/>
</dbReference>
<proteinExistence type="inferred from homology"/>
<evidence type="ECO:0008006" key="16">
    <source>
        <dbReference type="Google" id="ProtNLM"/>
    </source>
</evidence>
<dbReference type="InterPro" id="IPR001019">
    <property type="entry name" value="Gprotein_alpha_su"/>
</dbReference>
<dbReference type="GO" id="GO:0008270">
    <property type="term" value="F:zinc ion binding"/>
    <property type="evidence" value="ECO:0007669"/>
    <property type="project" value="UniProtKB-KW"/>
</dbReference>
<evidence type="ECO:0000256" key="1">
    <source>
        <dbReference type="ARBA" id="ARBA00004123"/>
    </source>
</evidence>
<evidence type="ECO:0000256" key="10">
    <source>
        <dbReference type="ARBA" id="ARBA00060880"/>
    </source>
</evidence>
<feature type="binding site" evidence="11">
    <location>
        <begin position="863"/>
        <end position="866"/>
    </location>
    <ligand>
        <name>GTP</name>
        <dbReference type="ChEBI" id="CHEBI:37565"/>
    </ligand>
</feature>
<dbReference type="GO" id="GO:0031683">
    <property type="term" value="F:G-protein beta/gamma-subunit complex binding"/>
    <property type="evidence" value="ECO:0007669"/>
    <property type="project" value="InterPro"/>
</dbReference>
<accession>A0AAV7DYZ7</accession>
<keyword evidence="15" id="KW-1185">Reference proteome</keyword>
<protein>
    <recommendedName>
        <fullName evidence="16">Extra-large guanine nucleotide-binding protein 1</fullName>
    </recommendedName>
</protein>